<feature type="compositionally biased region" description="Acidic residues" evidence="2">
    <location>
        <begin position="117"/>
        <end position="126"/>
    </location>
</feature>
<dbReference type="GeneID" id="139353866"/>
<evidence type="ECO:0000313" key="7">
    <source>
        <dbReference type="RefSeq" id="XP_070854192.1"/>
    </source>
</evidence>
<keyword evidence="5" id="KW-1185">Reference proteome</keyword>
<dbReference type="InterPro" id="IPR001878">
    <property type="entry name" value="Znf_CCHC"/>
</dbReference>
<feature type="domain" description="CCHC-type" evidence="3">
    <location>
        <begin position="403"/>
        <end position="416"/>
    </location>
</feature>
<feature type="region of interest" description="Disordered" evidence="2">
    <location>
        <begin position="39"/>
        <end position="186"/>
    </location>
</feature>
<dbReference type="Pfam" id="PF00098">
    <property type="entry name" value="zf-CCHC"/>
    <property type="match status" value="2"/>
</dbReference>
<keyword evidence="1" id="KW-0479">Metal-binding</keyword>
<dbReference type="RefSeq" id="XP_070854192.1">
    <property type="nucleotide sequence ID" value="XM_070998091.1"/>
</dbReference>
<feature type="compositionally biased region" description="Basic and acidic residues" evidence="2">
    <location>
        <begin position="79"/>
        <end position="94"/>
    </location>
</feature>
<dbReference type="PROSITE" id="PS50158">
    <property type="entry name" value="ZF_CCHC"/>
    <property type="match status" value="2"/>
</dbReference>
<dbReference type="Pfam" id="PF02037">
    <property type="entry name" value="SAP"/>
    <property type="match status" value="1"/>
</dbReference>
<protein>
    <submittedName>
        <fullName evidence="6 7">Uncharacterized protein</fullName>
    </submittedName>
</protein>
<evidence type="ECO:0000256" key="2">
    <source>
        <dbReference type="SAM" id="MobiDB-lite"/>
    </source>
</evidence>
<dbReference type="RefSeq" id="XP_070854191.1">
    <property type="nucleotide sequence ID" value="XM_070998090.1"/>
</dbReference>
<feature type="compositionally biased region" description="Basic and acidic residues" evidence="2">
    <location>
        <begin position="146"/>
        <end position="160"/>
    </location>
</feature>
<dbReference type="SMART" id="SM00513">
    <property type="entry name" value="SAP"/>
    <property type="match status" value="1"/>
</dbReference>
<evidence type="ECO:0000259" key="4">
    <source>
        <dbReference type="PROSITE" id="PS50800"/>
    </source>
</evidence>
<keyword evidence="1" id="KW-0863">Zinc-finger</keyword>
<feature type="compositionally biased region" description="Basic and acidic residues" evidence="2">
    <location>
        <begin position="102"/>
        <end position="112"/>
    </location>
</feature>
<evidence type="ECO:0000313" key="5">
    <source>
        <dbReference type="Proteomes" id="UP001652628"/>
    </source>
</evidence>
<reference evidence="6 7" key="1">
    <citation type="submission" date="2025-05" db="UniProtKB">
        <authorList>
            <consortium name="RefSeq"/>
        </authorList>
    </citation>
    <scope>IDENTIFICATION</scope>
</reference>
<name>A0ABM4TW38_DROSZ</name>
<accession>A0ABM4TW38</accession>
<gene>
    <name evidence="6" type="primary">LOC139353866</name>
    <name evidence="7" type="synonym">LOC139353867</name>
</gene>
<evidence type="ECO:0000256" key="1">
    <source>
        <dbReference type="PROSITE-ProRule" id="PRU00047"/>
    </source>
</evidence>
<feature type="domain" description="CCHC-type" evidence="3">
    <location>
        <begin position="379"/>
        <end position="395"/>
    </location>
</feature>
<dbReference type="Proteomes" id="UP001652628">
    <property type="component" value="Chromosome X"/>
</dbReference>
<dbReference type="SUPFAM" id="SSF57756">
    <property type="entry name" value="Retrovirus zinc finger-like domains"/>
    <property type="match status" value="1"/>
</dbReference>
<keyword evidence="1" id="KW-0862">Zinc</keyword>
<dbReference type="InterPro" id="IPR003034">
    <property type="entry name" value="SAP_dom"/>
</dbReference>
<feature type="domain" description="SAP" evidence="4">
    <location>
        <begin position="3"/>
        <end position="37"/>
    </location>
</feature>
<evidence type="ECO:0000259" key="3">
    <source>
        <dbReference type="PROSITE" id="PS50158"/>
    </source>
</evidence>
<proteinExistence type="predicted"/>
<dbReference type="InterPro" id="IPR036875">
    <property type="entry name" value="Znf_CCHC_sf"/>
</dbReference>
<feature type="compositionally biased region" description="Basic and acidic residues" evidence="2">
    <location>
        <begin position="39"/>
        <end position="63"/>
    </location>
</feature>
<sequence>MELNNASIEQLKRWLSVLKLSTTGTKKELILRLNKVPKEVRGKVGEMAKQKDDKDGDKSKGNDSSDEIFEDGGGIFQKEGGDGSNGKDGDKSNGKDGGIQSYDKEDGDKSDGGIENYIEEDGETNGEDGAANDEVAGSMLRIRGKRSNEKGGEQNEDGGRNDNYAEDGMHNQAGENSRNAKSSERKAVVENFSESIDVSLGMATQVLSEFSGESCARKWTTQVQNIATIYGIRGKFVKMLMLSKIKGKAYEWLHADSDRVLLPLDDLMAELISMFGEKSSKLEIRRKFEGRKWKQSETFGSYVDDKIMLAQGLNIDADEMLSCIIEGIPNQGLRNQAHIQCFVDVGHIKRAFADVSLPKLYGVGRPTTSTDPKDSKETRCFNCNAKGHWAYECRKSKREKGSCYACGEMGHFVAKCLKNKNKNEGENKYNAS</sequence>
<dbReference type="PROSITE" id="PS50800">
    <property type="entry name" value="SAP"/>
    <property type="match status" value="1"/>
</dbReference>
<evidence type="ECO:0000313" key="6">
    <source>
        <dbReference type="RefSeq" id="XP_070854191.1"/>
    </source>
</evidence>
<dbReference type="Gene3D" id="4.10.60.10">
    <property type="entry name" value="Zinc finger, CCHC-type"/>
    <property type="match status" value="2"/>
</dbReference>
<dbReference type="SMART" id="SM00343">
    <property type="entry name" value="ZnF_C2HC"/>
    <property type="match status" value="2"/>
</dbReference>
<organism evidence="5 6">
    <name type="scientific">Drosophila suzukii</name>
    <name type="common">Spotted-wing drosophila fruit fly</name>
    <dbReference type="NCBI Taxonomy" id="28584"/>
    <lineage>
        <taxon>Eukaryota</taxon>
        <taxon>Metazoa</taxon>
        <taxon>Ecdysozoa</taxon>
        <taxon>Arthropoda</taxon>
        <taxon>Hexapoda</taxon>
        <taxon>Insecta</taxon>
        <taxon>Pterygota</taxon>
        <taxon>Neoptera</taxon>
        <taxon>Endopterygota</taxon>
        <taxon>Diptera</taxon>
        <taxon>Brachycera</taxon>
        <taxon>Muscomorpha</taxon>
        <taxon>Ephydroidea</taxon>
        <taxon>Drosophilidae</taxon>
        <taxon>Drosophila</taxon>
        <taxon>Sophophora</taxon>
    </lineage>
</organism>